<dbReference type="AlphaFoldDB" id="V9IFV3"/>
<evidence type="ECO:0000313" key="1">
    <source>
        <dbReference type="EMBL" id="AEY59978.1"/>
    </source>
</evidence>
<accession>V9IFV3</accession>
<gene>
    <name evidence="1" type="ORF">ACCB06662</name>
</gene>
<protein>
    <submittedName>
        <fullName evidence="1">Transcription factor TFIIICalfa</fullName>
    </submittedName>
</protein>
<sequence length="106" mass="12443">MVATYMNDIGRQRLTKYVSKRYEKTSNLSKQFKEEIHKIKEFTKQITTENDDLEKTKMITQREKSTVINNEEKESIEVNKDNSIEKASNTNNRIAKNILCCQPNIV</sequence>
<proteinExistence type="evidence at transcript level"/>
<reference evidence="1" key="1">
    <citation type="submission" date="2011-11" db="EMBL/GenBank/DDBJ databases">
        <title>Decoding the brain transcriptome of the Eastern honeybee (Apis cerana) based on pyrosequencing.</title>
        <authorList>
            <person name="Sun L."/>
            <person name="Zheng H."/>
            <person name="Wang Y."/>
            <person name="Xie X."/>
            <person name="Zhu Y."/>
            <person name="Gu W."/>
            <person name="Wang S."/>
        </authorList>
    </citation>
    <scope>NUCLEOTIDE SEQUENCE</scope>
    <source>
        <tissue evidence="1">Brain</tissue>
    </source>
</reference>
<name>V9IFV3_APICE</name>
<dbReference type="EMBL" id="JR045441">
    <property type="protein sequence ID" value="AEY59978.1"/>
    <property type="molecule type" value="mRNA"/>
</dbReference>
<organism evidence="1">
    <name type="scientific">Apis cerana</name>
    <name type="common">Indian honeybee</name>
    <dbReference type="NCBI Taxonomy" id="7461"/>
    <lineage>
        <taxon>Eukaryota</taxon>
        <taxon>Metazoa</taxon>
        <taxon>Ecdysozoa</taxon>
        <taxon>Arthropoda</taxon>
        <taxon>Hexapoda</taxon>
        <taxon>Insecta</taxon>
        <taxon>Pterygota</taxon>
        <taxon>Neoptera</taxon>
        <taxon>Endopterygota</taxon>
        <taxon>Hymenoptera</taxon>
        <taxon>Apocrita</taxon>
        <taxon>Aculeata</taxon>
        <taxon>Apoidea</taxon>
        <taxon>Anthophila</taxon>
        <taxon>Apidae</taxon>
        <taxon>Apis</taxon>
    </lineage>
</organism>